<evidence type="ECO:0000259" key="18">
    <source>
        <dbReference type="Pfam" id="PF04500"/>
    </source>
</evidence>
<evidence type="ECO:0000256" key="3">
    <source>
        <dbReference type="ARBA" id="ARBA00022454"/>
    </source>
</evidence>
<keyword evidence="7" id="KW-0677">Repeat</keyword>
<dbReference type="Gene3D" id="2.20.25.240">
    <property type="match status" value="5"/>
</dbReference>
<sequence>MGCPAFFHVSRPAPDADWLGCQVDTAQRRPGEVVSASGMAPRLCCACSLVVSRLPKQASRGGARAGTGSLPRGQLAAGAGGGVVVPRAAPAARPAPALADTHTKDRVAQPPERQGPLPSDRGSGLPHSEERPICQRAEGGLEGHALGLRMPLPEPSEQDCESLRAGQEPSLGARKPQESSNLVPARDKERPKPTDVASQETSSTATLPNNTLQVAPVKKQGRIIHRKRSRVDAVPPQPLEFLKTPFGGRLLVHKSFLYKQEKAVGDKVYWKCRQHSELSCRGRAITRGFRVTEMRDHCHPPEKEGLDRKKRHRGRPPSSALPEGAEVQEDEVSLWLYPVEPEPTPQPSTETPEEEQGYRSLALQSLPPKKRPTPGVVRYRPLEFLKTCYGGTFLVHQSFLYKREKTVGSKVYWTCREHAVHGCRSRAITQGQRVTVMRSHCHSPDIEGLQARRQQEKTIKKIQARRIGAGDLEDCDDIEDSLLQGVDSLFYRRGQGTLTLSRSKSKSKSRSKSKSKSRSRSRKRAKKQQESLQEPPEEDQDVDPRGPEFLKTPLGGNFLVYESFLYRREKVAGEKVYWTCRDQARMGCRSRAITQGRQVTVMRGHCHPPDLLGLETLRQREKSPGPSQWDGPEGPEFLKTPLGGSFLVYESFLYRREKATGDKVYWTCRDQARMGCRSRAITQGQRVMVMRRHCHPPDMGGLEALRQRENFPNLTHWEGPEPLQPLEFLRTSLGGRFLVYESFLYRKEKAAGEKVYWMCRDQARLGCRSRAITQGRRVMVMRSHCHPPDLAGLEALRQREKAPSAAKKKKKKKKKKKGKSKSKN</sequence>
<dbReference type="Proteomes" id="UP000694415">
    <property type="component" value="Unplaced"/>
</dbReference>
<evidence type="ECO:0000313" key="20">
    <source>
        <dbReference type="Ensembl" id="ENSMSIP00000017070.1"/>
    </source>
</evidence>
<keyword evidence="5" id="KW-0597">Phosphoprotein</keyword>
<comment type="subunit">
    <text evidence="15">Interacts with CTNNB1 (when unphosphorylated), perhaps preventing interaction of CTNNB1 with TCF4, and thereby regulating transcription activation; phosphorylation of CTNNB1 may inhibit the interaction.</text>
</comment>
<dbReference type="GO" id="GO:0000122">
    <property type="term" value="P:negative regulation of transcription by RNA polymerase II"/>
    <property type="evidence" value="ECO:0007669"/>
    <property type="project" value="Ensembl"/>
</dbReference>
<evidence type="ECO:0000256" key="5">
    <source>
        <dbReference type="ARBA" id="ARBA00022553"/>
    </source>
</evidence>
<evidence type="ECO:0000256" key="15">
    <source>
        <dbReference type="ARBA" id="ARBA00061839"/>
    </source>
</evidence>
<reference evidence="20" key="2">
    <citation type="submission" date="2025-09" db="UniProtKB">
        <authorList>
            <consortium name="Ensembl"/>
        </authorList>
    </citation>
    <scope>IDENTIFICATION</scope>
</reference>
<evidence type="ECO:0000256" key="13">
    <source>
        <dbReference type="ARBA" id="ARBA00023328"/>
    </source>
</evidence>
<dbReference type="InterPro" id="IPR029279">
    <property type="entry name" value="FLYWCH_N"/>
</dbReference>
<dbReference type="GO" id="GO:0006974">
    <property type="term" value="P:DNA damage response"/>
    <property type="evidence" value="ECO:0007669"/>
    <property type="project" value="Ensembl"/>
</dbReference>
<dbReference type="GO" id="GO:0008270">
    <property type="term" value="F:zinc ion binding"/>
    <property type="evidence" value="ECO:0007669"/>
    <property type="project" value="UniProtKB-KW"/>
</dbReference>
<feature type="domain" description="FLYWCH-type" evidence="18">
    <location>
        <begin position="384"/>
        <end position="442"/>
    </location>
</feature>
<dbReference type="GO" id="GO:0003677">
    <property type="term" value="F:DNA binding"/>
    <property type="evidence" value="ECO:0007669"/>
    <property type="project" value="UniProtKB-KW"/>
</dbReference>
<keyword evidence="4" id="KW-1017">Isopeptide bond</keyword>
<feature type="domain" description="FLYWCH-type" evidence="18">
    <location>
        <begin position="549"/>
        <end position="607"/>
    </location>
</feature>
<evidence type="ECO:0000256" key="6">
    <source>
        <dbReference type="ARBA" id="ARBA00022723"/>
    </source>
</evidence>
<evidence type="ECO:0000256" key="14">
    <source>
        <dbReference type="ARBA" id="ARBA00056066"/>
    </source>
</evidence>
<feature type="domain" description="FLYWCH-type" evidence="18">
    <location>
        <begin position="241"/>
        <end position="299"/>
    </location>
</feature>
<dbReference type="PANTHER" id="PTHR31665:SF3">
    <property type="entry name" value="FLYWCH-TYPE ZINC FINGER-CONTAINING PROTEIN 1"/>
    <property type="match status" value="1"/>
</dbReference>
<dbReference type="Pfam" id="PF04500">
    <property type="entry name" value="FLYWCH"/>
    <property type="match status" value="5"/>
</dbReference>
<feature type="compositionally biased region" description="Low complexity" evidence="17">
    <location>
        <begin position="90"/>
        <end position="99"/>
    </location>
</feature>
<evidence type="ECO:0000256" key="9">
    <source>
        <dbReference type="ARBA" id="ARBA00022833"/>
    </source>
</evidence>
<evidence type="ECO:0000256" key="10">
    <source>
        <dbReference type="ARBA" id="ARBA00022843"/>
    </source>
</evidence>
<feature type="region of interest" description="Disordered" evidence="17">
    <location>
        <begin position="790"/>
        <end position="824"/>
    </location>
</feature>
<proteinExistence type="predicted"/>
<dbReference type="Pfam" id="PF16662">
    <property type="entry name" value="FLYWCH_u"/>
    <property type="match status" value="1"/>
</dbReference>
<accession>A0A8C6H6N6</accession>
<reference evidence="20" key="1">
    <citation type="submission" date="2025-08" db="UniProtKB">
        <authorList>
            <consortium name="Ensembl"/>
        </authorList>
    </citation>
    <scope>IDENTIFICATION</scope>
</reference>
<dbReference type="GO" id="GO:0003714">
    <property type="term" value="F:transcription corepressor activity"/>
    <property type="evidence" value="ECO:0007669"/>
    <property type="project" value="Ensembl"/>
</dbReference>
<dbReference type="GO" id="GO:0016604">
    <property type="term" value="C:nuclear body"/>
    <property type="evidence" value="ECO:0007669"/>
    <property type="project" value="Ensembl"/>
</dbReference>
<keyword evidence="10" id="KW-0832">Ubl conjugation</keyword>
<keyword evidence="9" id="KW-0862">Zinc</keyword>
<feature type="compositionally biased region" description="Basic and acidic residues" evidence="17">
    <location>
        <begin position="296"/>
        <end position="307"/>
    </location>
</feature>
<dbReference type="AlphaFoldDB" id="A0A8C6H6N6"/>
<keyword evidence="12" id="KW-0539">Nucleus</keyword>
<protein>
    <recommendedName>
        <fullName evidence="16">FLYWCH-type zinc finger-containing protein 1</fullName>
    </recommendedName>
</protein>
<keyword evidence="6" id="KW-0479">Metal-binding</keyword>
<evidence type="ECO:0000256" key="11">
    <source>
        <dbReference type="ARBA" id="ARBA00023125"/>
    </source>
</evidence>
<evidence type="ECO:0000256" key="2">
    <source>
        <dbReference type="ARBA" id="ARBA00004584"/>
    </source>
</evidence>
<dbReference type="PANTHER" id="PTHR31665">
    <property type="entry name" value="FLYWCH FAMILY MEMBER 2-RELATED"/>
    <property type="match status" value="1"/>
</dbReference>
<dbReference type="FunFam" id="2.20.25.240:FF:000001">
    <property type="entry name" value="FLYWCH-type zinc finger-containing protein 1"/>
    <property type="match status" value="4"/>
</dbReference>
<keyword evidence="11" id="KW-0238">DNA-binding</keyword>
<feature type="region of interest" description="Disordered" evidence="17">
    <location>
        <begin position="146"/>
        <end position="222"/>
    </location>
</feature>
<dbReference type="GeneTree" id="ENSGT00530000064166"/>
<evidence type="ECO:0000256" key="17">
    <source>
        <dbReference type="SAM" id="MobiDB-lite"/>
    </source>
</evidence>
<keyword evidence="8" id="KW-0863">Zinc-finger</keyword>
<evidence type="ECO:0000259" key="19">
    <source>
        <dbReference type="Pfam" id="PF15423"/>
    </source>
</evidence>
<name>A0A8C6H6N6_MUSSI</name>
<feature type="region of interest" description="Disordered" evidence="17">
    <location>
        <begin position="90"/>
        <end position="130"/>
    </location>
</feature>
<evidence type="ECO:0000256" key="16">
    <source>
        <dbReference type="ARBA" id="ARBA00068770"/>
    </source>
</evidence>
<evidence type="ECO:0000256" key="1">
    <source>
        <dbReference type="ARBA" id="ARBA00004123"/>
    </source>
</evidence>
<evidence type="ECO:0000313" key="21">
    <source>
        <dbReference type="Proteomes" id="UP000694415"/>
    </source>
</evidence>
<feature type="compositionally biased region" description="Polar residues" evidence="17">
    <location>
        <begin position="196"/>
        <end position="213"/>
    </location>
</feature>
<dbReference type="Ensembl" id="ENSMSIT00000021594.1">
    <property type="protein sequence ID" value="ENSMSIP00000017070.1"/>
    <property type="gene ID" value="ENSMSIG00000014588.1"/>
</dbReference>
<dbReference type="InterPro" id="IPR040312">
    <property type="entry name" value="FWCH1/FWCH2"/>
</dbReference>
<dbReference type="InterPro" id="IPR007588">
    <property type="entry name" value="Znf_FLYWCH"/>
</dbReference>
<organism evidence="20 21">
    <name type="scientific">Mus spicilegus</name>
    <name type="common">Mound-building mouse</name>
    <dbReference type="NCBI Taxonomy" id="10103"/>
    <lineage>
        <taxon>Eukaryota</taxon>
        <taxon>Metazoa</taxon>
        <taxon>Chordata</taxon>
        <taxon>Craniata</taxon>
        <taxon>Vertebrata</taxon>
        <taxon>Euteleostomi</taxon>
        <taxon>Mammalia</taxon>
        <taxon>Eutheria</taxon>
        <taxon>Euarchontoglires</taxon>
        <taxon>Glires</taxon>
        <taxon>Rodentia</taxon>
        <taxon>Myomorpha</taxon>
        <taxon>Muroidea</taxon>
        <taxon>Muridae</taxon>
        <taxon>Murinae</taxon>
        <taxon>Mus</taxon>
        <taxon>Mus</taxon>
    </lineage>
</organism>
<dbReference type="GO" id="GO:0005667">
    <property type="term" value="C:transcription regulator complex"/>
    <property type="evidence" value="ECO:0007669"/>
    <property type="project" value="Ensembl"/>
</dbReference>
<dbReference type="GO" id="GO:0005721">
    <property type="term" value="C:pericentric heterochromatin"/>
    <property type="evidence" value="ECO:0007669"/>
    <property type="project" value="Ensembl"/>
</dbReference>
<evidence type="ECO:0000256" key="8">
    <source>
        <dbReference type="ARBA" id="ARBA00022771"/>
    </source>
</evidence>
<comment type="function">
    <text evidence="14">Transcription cofactor. Negatively regulates transcription activation by catenin beta-1 CTNNB1, perhaps acting by competing with TCF4 for CTNNB1 binding. May play a role in DNA-damage response signaling. Binds specifically to DNA sequences at peri-centromeric chromatin loci.</text>
</comment>
<evidence type="ECO:0000256" key="4">
    <source>
        <dbReference type="ARBA" id="ARBA00022499"/>
    </source>
</evidence>
<feature type="compositionally biased region" description="Basic residues" evidence="17">
    <location>
        <begin position="806"/>
        <end position="824"/>
    </location>
</feature>
<feature type="domain" description="FLYWCH-type" evidence="18">
    <location>
        <begin position="728"/>
        <end position="786"/>
    </location>
</feature>
<feature type="region of interest" description="Disordered" evidence="17">
    <location>
        <begin position="499"/>
        <end position="550"/>
    </location>
</feature>
<dbReference type="Pfam" id="PF15423">
    <property type="entry name" value="FLYWCH_N"/>
    <property type="match status" value="1"/>
</dbReference>
<keyword evidence="21" id="KW-1185">Reference proteome</keyword>
<feature type="domain" description="FLYWCH-type" evidence="18">
    <location>
        <begin position="637"/>
        <end position="695"/>
    </location>
</feature>
<comment type="subcellular location">
    <subcellularLocation>
        <location evidence="2">Chromosome</location>
        <location evidence="2">Centromere</location>
    </subcellularLocation>
    <subcellularLocation>
        <location evidence="1">Nucleus</location>
    </subcellularLocation>
</comment>
<evidence type="ECO:0000256" key="12">
    <source>
        <dbReference type="ARBA" id="ARBA00023242"/>
    </source>
</evidence>
<feature type="region of interest" description="Disordered" evidence="17">
    <location>
        <begin position="296"/>
        <end position="327"/>
    </location>
</feature>
<feature type="compositionally biased region" description="Basic residues" evidence="17">
    <location>
        <begin position="503"/>
        <end position="526"/>
    </location>
</feature>
<keyword evidence="13" id="KW-0137">Centromere</keyword>
<dbReference type="GO" id="GO:0001223">
    <property type="term" value="F:transcription coactivator binding"/>
    <property type="evidence" value="ECO:0007669"/>
    <property type="project" value="Ensembl"/>
</dbReference>
<feature type="domain" description="FLYWCH-type zinc finger-containing protein N-terminal" evidence="19">
    <location>
        <begin position="150"/>
        <end position="189"/>
    </location>
</feature>
<keyword evidence="3" id="KW-0158">Chromosome</keyword>
<dbReference type="GO" id="GO:0005829">
    <property type="term" value="C:cytosol"/>
    <property type="evidence" value="ECO:0007669"/>
    <property type="project" value="Ensembl"/>
</dbReference>
<evidence type="ECO:0000256" key="7">
    <source>
        <dbReference type="ARBA" id="ARBA00022737"/>
    </source>
</evidence>